<comment type="caution">
    <text evidence="2">The sequence shown here is derived from an EMBL/GenBank/DDBJ whole genome shotgun (WGS) entry which is preliminary data.</text>
</comment>
<dbReference type="SUPFAM" id="SSF51735">
    <property type="entry name" value="NAD(P)-binding Rossmann-fold domains"/>
    <property type="match status" value="1"/>
</dbReference>
<dbReference type="InterPro" id="IPR002347">
    <property type="entry name" value="SDR_fam"/>
</dbReference>
<dbReference type="Pfam" id="PF13561">
    <property type="entry name" value="adh_short_C2"/>
    <property type="match status" value="1"/>
</dbReference>
<dbReference type="Gene3D" id="3.40.50.720">
    <property type="entry name" value="NAD(P)-binding Rossmann-like Domain"/>
    <property type="match status" value="1"/>
</dbReference>
<reference evidence="2" key="1">
    <citation type="submission" date="2021-07" db="EMBL/GenBank/DDBJ databases">
        <title>Shinella sp. nov., a novel member of the genus Shinella from water.</title>
        <authorList>
            <person name="Deng Y."/>
        </authorList>
    </citation>
    <scope>NUCLEOTIDE SEQUENCE</scope>
    <source>
        <strain evidence="2">CPCC 100929</strain>
    </source>
</reference>
<keyword evidence="3" id="KW-1185">Reference proteome</keyword>
<evidence type="ECO:0000313" key="2">
    <source>
        <dbReference type="EMBL" id="MCQ4629093.1"/>
    </source>
</evidence>
<sequence length="253" mass="26406">MTKIFEGKVVLMTGGSRGLGAATAEAFARQGADVAITYAASAEKAEAVVEALKAKGVRAIAIKSDQADLSSARPLIDKVIAEFGKLDILVNNAGIATQGQLVDDPNLDDEKYNRQWQVNVLGSIANTRAAAPRLSDGGRIIFIGSLLGSYVPFKGVADYAGTKAALIGYAKGIARDLGPRNITVNVLQPGAMPTDMNKDVAGELPPLDAFLDLHPIRRFATLEEVAEAVCFLAGPHAGYITGETINMAGGLGI</sequence>
<organism evidence="2 3">
    <name type="scientific">Shinella lacus</name>
    <dbReference type="NCBI Taxonomy" id="2654216"/>
    <lineage>
        <taxon>Bacteria</taxon>
        <taxon>Pseudomonadati</taxon>
        <taxon>Pseudomonadota</taxon>
        <taxon>Alphaproteobacteria</taxon>
        <taxon>Hyphomicrobiales</taxon>
        <taxon>Rhizobiaceae</taxon>
        <taxon>Shinella</taxon>
    </lineage>
</organism>
<evidence type="ECO:0000256" key="1">
    <source>
        <dbReference type="ARBA" id="ARBA00006484"/>
    </source>
</evidence>
<dbReference type="Proteomes" id="UP000996601">
    <property type="component" value="Unassembled WGS sequence"/>
</dbReference>
<accession>A0ABT1R1P6</accession>
<gene>
    <name evidence="2" type="ORF">GB927_003530</name>
</gene>
<dbReference type="PROSITE" id="PS00061">
    <property type="entry name" value="ADH_SHORT"/>
    <property type="match status" value="1"/>
</dbReference>
<dbReference type="PANTHER" id="PTHR42760">
    <property type="entry name" value="SHORT-CHAIN DEHYDROGENASES/REDUCTASES FAMILY MEMBER"/>
    <property type="match status" value="1"/>
</dbReference>
<dbReference type="PRINTS" id="PR00080">
    <property type="entry name" value="SDRFAMILY"/>
</dbReference>
<dbReference type="RefSeq" id="WP_256115195.1">
    <property type="nucleotide sequence ID" value="NZ_WHSB02000001.1"/>
</dbReference>
<dbReference type="PANTHER" id="PTHR42760:SF50">
    <property type="entry name" value="SHORT-CHAIN DEHYDROGENASE-RELATED"/>
    <property type="match status" value="1"/>
</dbReference>
<dbReference type="InterPro" id="IPR020904">
    <property type="entry name" value="Sc_DH/Rdtase_CS"/>
</dbReference>
<dbReference type="InterPro" id="IPR036291">
    <property type="entry name" value="NAD(P)-bd_dom_sf"/>
</dbReference>
<comment type="similarity">
    <text evidence="1">Belongs to the short-chain dehydrogenases/reductases (SDR) family.</text>
</comment>
<evidence type="ECO:0000313" key="3">
    <source>
        <dbReference type="Proteomes" id="UP000996601"/>
    </source>
</evidence>
<proteinExistence type="inferred from homology"/>
<dbReference type="EMBL" id="WHSB02000001">
    <property type="protein sequence ID" value="MCQ4629093.1"/>
    <property type="molecule type" value="Genomic_DNA"/>
</dbReference>
<protein>
    <submittedName>
        <fullName evidence="2">SDR family oxidoreductase</fullName>
    </submittedName>
</protein>
<name>A0ABT1R1P6_9HYPH</name>
<dbReference type="PRINTS" id="PR00081">
    <property type="entry name" value="GDHRDH"/>
</dbReference>